<keyword evidence="1" id="KW-0472">Membrane</keyword>
<accession>A0A1S5QMV0</accession>
<keyword evidence="2" id="KW-0496">Mitochondrion</keyword>
<reference evidence="2" key="1">
    <citation type="submission" date="2015-12" db="EMBL/GenBank/DDBJ databases">
        <authorList>
            <person name="Shamseldin A."/>
            <person name="Moawad H."/>
            <person name="Abd El-Rahim W.M."/>
            <person name="Sadowsky M.J."/>
        </authorList>
    </citation>
    <scope>NUCLEOTIDE SEQUENCE</scope>
</reference>
<protein>
    <submittedName>
        <fullName evidence="2">Uncharacterized protein</fullName>
    </submittedName>
</protein>
<sequence length="273" mass="32238">MTFLKNLIELVDPDLAVTALSAGFLATSILVGNYISKPKIVPVQPLECPPVTLKEAINFLAKQKRDLKKLKIDLITFNKSMRDLNLHRKNLYSVHWYFHHYREVWGNFSHNKRHYRYLEKAVTSANYESFKYVVNLSLVKHALMTQSAAMHKLYILKPTLPAALEPLAFVLLVYFLIVHWKKACSLILFLLTCITSLGLYLWWRFLYFPCEPYLTNFGKILYVIYLSFKTFFLICKSFILEDWHAEIDPARVPRGFKNKEKAIYDYWPFHFWP</sequence>
<feature type="transmembrane region" description="Helical" evidence="1">
    <location>
        <begin position="220"/>
        <end position="239"/>
    </location>
</feature>
<keyword evidence="1" id="KW-1133">Transmembrane helix</keyword>
<feature type="transmembrane region" description="Helical" evidence="1">
    <location>
        <begin position="186"/>
        <end position="208"/>
    </location>
</feature>
<feature type="transmembrane region" description="Helical" evidence="1">
    <location>
        <begin position="160"/>
        <end position="180"/>
    </location>
</feature>
<geneLocation type="mitochondrion" evidence="2"/>
<dbReference type="AlphaFoldDB" id="A0A1S5QMV0"/>
<evidence type="ECO:0000313" key="2">
    <source>
        <dbReference type="EMBL" id="AMN87292.1"/>
    </source>
</evidence>
<proteinExistence type="predicted"/>
<dbReference type="EMBL" id="KU356193">
    <property type="protein sequence ID" value="AMN87292.1"/>
    <property type="molecule type" value="Genomic_DNA"/>
</dbReference>
<feature type="transmembrane region" description="Helical" evidence="1">
    <location>
        <begin position="15"/>
        <end position="35"/>
    </location>
</feature>
<gene>
    <name evidence="2" type="primary">orf238</name>
</gene>
<name>A0A1S5QMV0_9RHOD</name>
<keyword evidence="1" id="KW-0812">Transmembrane</keyword>
<evidence type="ECO:0000256" key="1">
    <source>
        <dbReference type="SAM" id="Phobius"/>
    </source>
</evidence>
<organism evidence="2">
    <name type="scientific">Pyropia endiviifolia</name>
    <dbReference type="NCBI Taxonomy" id="1699272"/>
    <lineage>
        <taxon>Eukaryota</taxon>
        <taxon>Rhodophyta</taxon>
        <taxon>Bangiophyceae</taxon>
        <taxon>Bangiales</taxon>
        <taxon>Bangiaceae</taxon>
        <taxon>Pyropia</taxon>
    </lineage>
</organism>